<gene>
    <name evidence="3" type="ORF">CALMAC_LOCUS10941</name>
</gene>
<proteinExistence type="predicted"/>
<dbReference type="OrthoDB" id="6779103at2759"/>
<evidence type="ECO:0000256" key="1">
    <source>
        <dbReference type="SAM" id="MobiDB-lite"/>
    </source>
</evidence>
<accession>A0A653CQ45</accession>
<dbReference type="PANTHER" id="PTHR10773">
    <property type="entry name" value="DNA-DIRECTED RNA POLYMERASES I, II, AND III SUBUNIT RPABC2"/>
    <property type="match status" value="1"/>
</dbReference>
<name>A0A653CQ45_CALMS</name>
<organism evidence="3 4">
    <name type="scientific">Callosobruchus maculatus</name>
    <name type="common">Southern cowpea weevil</name>
    <name type="synonym">Pulse bruchid</name>
    <dbReference type="NCBI Taxonomy" id="64391"/>
    <lineage>
        <taxon>Eukaryota</taxon>
        <taxon>Metazoa</taxon>
        <taxon>Ecdysozoa</taxon>
        <taxon>Arthropoda</taxon>
        <taxon>Hexapoda</taxon>
        <taxon>Insecta</taxon>
        <taxon>Pterygota</taxon>
        <taxon>Neoptera</taxon>
        <taxon>Endopterygota</taxon>
        <taxon>Coleoptera</taxon>
        <taxon>Polyphaga</taxon>
        <taxon>Cucujiformia</taxon>
        <taxon>Chrysomeloidea</taxon>
        <taxon>Chrysomelidae</taxon>
        <taxon>Bruchinae</taxon>
        <taxon>Bruchini</taxon>
        <taxon>Callosobruchus</taxon>
    </lineage>
</organism>
<dbReference type="Proteomes" id="UP000410492">
    <property type="component" value="Unassembled WGS sequence"/>
</dbReference>
<protein>
    <recommendedName>
        <fullName evidence="2">DUF7869 domain-containing protein</fullName>
    </recommendedName>
</protein>
<keyword evidence="4" id="KW-1185">Reference proteome</keyword>
<dbReference type="InterPro" id="IPR057191">
    <property type="entry name" value="DUF7869"/>
</dbReference>
<evidence type="ECO:0000313" key="4">
    <source>
        <dbReference type="Proteomes" id="UP000410492"/>
    </source>
</evidence>
<feature type="compositionally biased region" description="Basic and acidic residues" evidence="1">
    <location>
        <begin position="1"/>
        <end position="16"/>
    </location>
</feature>
<feature type="domain" description="DUF7869" evidence="2">
    <location>
        <begin position="372"/>
        <end position="498"/>
    </location>
</feature>
<dbReference type="EMBL" id="CAACVG010008491">
    <property type="protein sequence ID" value="VEN50045.1"/>
    <property type="molecule type" value="Genomic_DNA"/>
</dbReference>
<feature type="region of interest" description="Disordered" evidence="1">
    <location>
        <begin position="1"/>
        <end position="37"/>
    </location>
</feature>
<evidence type="ECO:0000313" key="3">
    <source>
        <dbReference type="EMBL" id="VEN50045.1"/>
    </source>
</evidence>
<reference evidence="3 4" key="1">
    <citation type="submission" date="2019-01" db="EMBL/GenBank/DDBJ databases">
        <authorList>
            <person name="Sayadi A."/>
        </authorList>
    </citation>
    <scope>NUCLEOTIDE SEQUENCE [LARGE SCALE GENOMIC DNA]</scope>
</reference>
<dbReference type="AlphaFoldDB" id="A0A653CQ45"/>
<sequence>MRSEGGEHIVGDSDRGSRKRQLNLTSRERKKRMRYSNHDPDLQQFNIVCNHKNNPNLQCGHVGRDDVMKLRETFYKNPNKLIQDGILASCIKLNIPKRQRSRKLDGKSHSFSVKYYVYINRETLQVCQKFIMAVYNVGQRRLNTICKKLQSGDEVIKENRGGDTRTSKFVEKLNAVKSFISQLQGNESHYGRKKSRRIYVSSEYNISVLWQLYNKNSPDSLKVNYKYFSRVFNKYFNIGFGSPATDICSYCVRTQTKIGISKSSSEKQKLSTELKVHKFRASQFYKLMKAEEPNTISYCFDLQQVQVLPKIPIQEAFYAQQLSLYFFCITKVNCQKPIFYTWMEHQAGRGATEISSAIIDFLKKSEFPENSTKIRFFADGCGGQNKNSHVIHALMFWLHKLSDEKMTEIEIIFPIRGHSYLPADRVFGRIEKVLRSHSTIKTPDRYWDIYTKVGEVRRLGSDWNLLDIKHMLLWLKKVNGISSSRRFFIKKTVNTNNIVVKSEVLYRSTDETKKFQSLLKPRARFDQVNLPELSLGHTLKKKKIDSLKTLLESLSGKDWYNDPELEWFFPILTAYCEDGETVAEENQECECTDMEEVNFI</sequence>
<evidence type="ECO:0000259" key="2">
    <source>
        <dbReference type="Pfam" id="PF25273"/>
    </source>
</evidence>
<dbReference type="PANTHER" id="PTHR10773:SF19">
    <property type="match status" value="1"/>
</dbReference>
<dbReference type="Pfam" id="PF25273">
    <property type="entry name" value="DUF7869"/>
    <property type="match status" value="1"/>
</dbReference>